<dbReference type="EMBL" id="LNYB01000080">
    <property type="protein sequence ID" value="KTC96759.1"/>
    <property type="molecule type" value="Genomic_DNA"/>
</dbReference>
<sequence length="517" mass="59406">MPLSPINQIKDSFFYKASRRQGHFDFRADDFKLNQLDAEFASMYQLFMSNKTRWENDRQNEIVLMVDALCDLMIQYYESHFVQAKSDELKKKKREITIFRNNNPLSGNQNDKNHTGTFLWNSAIDKFLDFARSLISTAKLNDHLSRLDDYRTYWNNCHNLAHHVVLSLQPALPDFIEGINRKLGNHYSTDDFLQILNKPNNFLSALSVGIYSSRFMINLVVMCKYTIQAHLGNQLSSEKVFLDELEQRGFTMLNDIVWGTVNLLIYRQEMFRLSTAAIVNTVAVSLVFNVALVVTHWLFDATRHHGRIQELEKQTENLPADSQKMAIIQRQMDILQDEWDAQSAYYAFNFTAACCQAVGFGVIFLLFGSLSLTYVFSMMLGSALYATANEFKQCAQANLAVQRELLNGQQANDPTHRKLLTELTLERHNANAHFWKNLVYNTAGPTFIVTVAAISWPAALLITAAYLAYQSTHTNQQKRSETHEDKPGIYRLFTPLPEAENHDRLTNGVPRQPYSAY</sequence>
<dbReference type="PATRIC" id="fig|453.4.peg.1841"/>
<feature type="transmembrane region" description="Helical" evidence="1">
    <location>
        <begin position="447"/>
        <end position="469"/>
    </location>
</feature>
<keyword evidence="1" id="KW-0472">Membrane</keyword>
<dbReference type="RefSeq" id="WP_058445747.1">
    <property type="nucleotide sequence ID" value="NZ_CAAAHT010000003.1"/>
</dbReference>
<keyword evidence="4" id="KW-1185">Reference proteome</keyword>
<evidence type="ECO:0000313" key="4">
    <source>
        <dbReference type="Proteomes" id="UP000054698"/>
    </source>
</evidence>
<gene>
    <name evidence="2" type="ORF">Lfee_1671</name>
    <name evidence="3" type="ORF">NCTC12022_01301</name>
</gene>
<evidence type="ECO:0000313" key="2">
    <source>
        <dbReference type="EMBL" id="KTC96759.1"/>
    </source>
</evidence>
<reference evidence="3 5" key="2">
    <citation type="submission" date="2018-06" db="EMBL/GenBank/DDBJ databases">
        <authorList>
            <consortium name="Pathogen Informatics"/>
            <person name="Doyle S."/>
        </authorList>
    </citation>
    <scope>NUCLEOTIDE SEQUENCE [LARGE SCALE GENOMIC DNA]</scope>
    <source>
        <strain evidence="3 5">NCTC12022</strain>
    </source>
</reference>
<evidence type="ECO:0000313" key="5">
    <source>
        <dbReference type="Proteomes" id="UP000251942"/>
    </source>
</evidence>
<dbReference type="Proteomes" id="UP000054698">
    <property type="component" value="Unassembled WGS sequence"/>
</dbReference>
<organism evidence="2 4">
    <name type="scientific">Legionella feeleii</name>
    <dbReference type="NCBI Taxonomy" id="453"/>
    <lineage>
        <taxon>Bacteria</taxon>
        <taxon>Pseudomonadati</taxon>
        <taxon>Pseudomonadota</taxon>
        <taxon>Gammaproteobacteria</taxon>
        <taxon>Legionellales</taxon>
        <taxon>Legionellaceae</taxon>
        <taxon>Legionella</taxon>
    </lineage>
</organism>
<proteinExistence type="predicted"/>
<keyword evidence="1" id="KW-1133">Transmembrane helix</keyword>
<reference evidence="2 4" key="1">
    <citation type="submission" date="2015-11" db="EMBL/GenBank/DDBJ databases">
        <title>Genomic analysis of 38 Legionella species identifies large and diverse effector repertoires.</title>
        <authorList>
            <person name="Burstein D."/>
            <person name="Amaro F."/>
            <person name="Zusman T."/>
            <person name="Lifshitz Z."/>
            <person name="Cohen O."/>
            <person name="Gilbert J.A."/>
            <person name="Pupko T."/>
            <person name="Shuman H.A."/>
            <person name="Segal G."/>
        </authorList>
    </citation>
    <scope>NUCLEOTIDE SEQUENCE [LARGE SCALE GENOMIC DNA]</scope>
    <source>
        <strain evidence="2 4">WO-44C</strain>
    </source>
</reference>
<dbReference type="EMBL" id="UASS01000011">
    <property type="protein sequence ID" value="SPX60569.1"/>
    <property type="molecule type" value="Genomic_DNA"/>
</dbReference>
<dbReference type="AlphaFoldDB" id="A0A0W0TMD2"/>
<feature type="transmembrane region" description="Helical" evidence="1">
    <location>
        <begin position="277"/>
        <end position="299"/>
    </location>
</feature>
<keyword evidence="1" id="KW-0812">Transmembrane</keyword>
<accession>A0A0W0TMD2</accession>
<name>A0A0W0TMD2_9GAMM</name>
<evidence type="ECO:0000256" key="1">
    <source>
        <dbReference type="SAM" id="Phobius"/>
    </source>
</evidence>
<evidence type="ECO:0000313" key="3">
    <source>
        <dbReference type="EMBL" id="SPX60569.1"/>
    </source>
</evidence>
<protein>
    <submittedName>
        <fullName evidence="2">Coiled-coil protein</fullName>
    </submittedName>
</protein>
<dbReference type="OrthoDB" id="5651293at2"/>
<dbReference type="Proteomes" id="UP000251942">
    <property type="component" value="Unassembled WGS sequence"/>
</dbReference>
<feature type="transmembrane region" description="Helical" evidence="1">
    <location>
        <begin position="357"/>
        <end position="376"/>
    </location>
</feature>